<reference evidence="2 3" key="1">
    <citation type="submission" date="2017-08" db="EMBL/GenBank/DDBJ databases">
        <title>Infants hospitalized years apart are colonized by the same room-sourced microbial strains.</title>
        <authorList>
            <person name="Brooks B."/>
            <person name="Olm M.R."/>
            <person name="Firek B.A."/>
            <person name="Baker R."/>
            <person name="Thomas B.C."/>
            <person name="Morowitz M.J."/>
            <person name="Banfield J.F."/>
        </authorList>
    </citation>
    <scope>NUCLEOTIDE SEQUENCE [LARGE SCALE GENOMIC DNA]</scope>
    <source>
        <strain evidence="2">S2_003_000_R2_14</strain>
    </source>
</reference>
<organism evidence="2 3">
    <name type="scientific">Archangium gephyra</name>
    <dbReference type="NCBI Taxonomy" id="48"/>
    <lineage>
        <taxon>Bacteria</taxon>
        <taxon>Pseudomonadati</taxon>
        <taxon>Myxococcota</taxon>
        <taxon>Myxococcia</taxon>
        <taxon>Myxococcales</taxon>
        <taxon>Cystobacterineae</taxon>
        <taxon>Archangiaceae</taxon>
        <taxon>Archangium</taxon>
    </lineage>
</organism>
<dbReference type="Proteomes" id="UP000249061">
    <property type="component" value="Unassembled WGS sequence"/>
</dbReference>
<protein>
    <submittedName>
        <fullName evidence="2">Uncharacterized protein</fullName>
    </submittedName>
</protein>
<proteinExistence type="predicted"/>
<evidence type="ECO:0000256" key="1">
    <source>
        <dbReference type="SAM" id="MobiDB-lite"/>
    </source>
</evidence>
<feature type="region of interest" description="Disordered" evidence="1">
    <location>
        <begin position="113"/>
        <end position="138"/>
    </location>
</feature>
<name>A0A2W5TDG3_9BACT</name>
<evidence type="ECO:0000313" key="2">
    <source>
        <dbReference type="EMBL" id="PZR13549.1"/>
    </source>
</evidence>
<comment type="caution">
    <text evidence="2">The sequence shown here is derived from an EMBL/GenBank/DDBJ whole genome shotgun (WGS) entry which is preliminary data.</text>
</comment>
<sequence>MKAPEISPSAAFEKQLSVALPKWGDGAIEVKLGLSTVKLKPVTAREGSKLEHDGAYAVFAEQFTSKRRLLQRTDWRPHGPPRRRLEHNWRRRRRRCPTAHRLRLHVDLVRPTAHARRPVARPNASASRHPGCAGVDGA</sequence>
<dbReference type="AlphaFoldDB" id="A0A2W5TDG3"/>
<accession>A0A2W5TDG3</accession>
<dbReference type="EMBL" id="QFQP01000009">
    <property type="protein sequence ID" value="PZR13549.1"/>
    <property type="molecule type" value="Genomic_DNA"/>
</dbReference>
<gene>
    <name evidence="2" type="ORF">DI536_12415</name>
</gene>
<evidence type="ECO:0000313" key="3">
    <source>
        <dbReference type="Proteomes" id="UP000249061"/>
    </source>
</evidence>